<evidence type="ECO:0000256" key="5">
    <source>
        <dbReference type="ARBA" id="ARBA00022825"/>
    </source>
</evidence>
<dbReference type="InterPro" id="IPR050819">
    <property type="entry name" value="Tripeptidyl-peptidase_I"/>
</dbReference>
<keyword evidence="11" id="KW-1185">Reference proteome</keyword>
<dbReference type="CDD" id="cd11377">
    <property type="entry name" value="Pro-peptidase_S53"/>
    <property type="match status" value="1"/>
</dbReference>
<evidence type="ECO:0000256" key="2">
    <source>
        <dbReference type="ARBA" id="ARBA00022670"/>
    </source>
</evidence>
<dbReference type="PANTHER" id="PTHR14218:SF15">
    <property type="entry name" value="TRIPEPTIDYL-PEPTIDASE 1"/>
    <property type="match status" value="1"/>
</dbReference>
<dbReference type="eggNOG" id="COG4934">
    <property type="taxonomic scope" value="Bacteria"/>
</dbReference>
<dbReference type="KEGG" id="fgi:OP10G_0900"/>
<dbReference type="PROSITE" id="PS51695">
    <property type="entry name" value="SEDOLISIN"/>
    <property type="match status" value="1"/>
</dbReference>
<evidence type="ECO:0000256" key="1">
    <source>
        <dbReference type="ARBA" id="ARBA00001913"/>
    </source>
</evidence>
<keyword evidence="2" id="KW-0645">Protease</keyword>
<keyword evidence="5" id="KW-0720">Serine protease</keyword>
<accession>A0A068NL02</accession>
<evidence type="ECO:0000256" key="8">
    <source>
        <dbReference type="SAM" id="MobiDB-lite"/>
    </source>
</evidence>
<gene>
    <name evidence="10" type="ORF">OP10G_0900</name>
</gene>
<dbReference type="STRING" id="661478.OP10G_0900"/>
<dbReference type="GO" id="GO:0006508">
    <property type="term" value="P:proteolysis"/>
    <property type="evidence" value="ECO:0007669"/>
    <property type="project" value="UniProtKB-KW"/>
</dbReference>
<keyword evidence="4" id="KW-0378">Hydrolase</keyword>
<dbReference type="GO" id="GO:0004252">
    <property type="term" value="F:serine-type endopeptidase activity"/>
    <property type="evidence" value="ECO:0007669"/>
    <property type="project" value="InterPro"/>
</dbReference>
<dbReference type="Pfam" id="PF09286">
    <property type="entry name" value="Pro-kuma_activ"/>
    <property type="match status" value="1"/>
</dbReference>
<evidence type="ECO:0000256" key="4">
    <source>
        <dbReference type="ARBA" id="ARBA00022801"/>
    </source>
</evidence>
<evidence type="ECO:0000259" key="9">
    <source>
        <dbReference type="PROSITE" id="PS51695"/>
    </source>
</evidence>
<dbReference type="InterPro" id="IPR015366">
    <property type="entry name" value="S53_propep"/>
</dbReference>
<keyword evidence="7" id="KW-0865">Zymogen</keyword>
<dbReference type="InterPro" id="IPR023828">
    <property type="entry name" value="Peptidase_S8_Ser-AS"/>
</dbReference>
<keyword evidence="6" id="KW-0106">Calcium</keyword>
<dbReference type="InterPro" id="IPR000209">
    <property type="entry name" value="Peptidase_S8/S53_dom"/>
</dbReference>
<dbReference type="Proteomes" id="UP000027982">
    <property type="component" value="Chromosome"/>
</dbReference>
<sequence length="715" mass="75369">MHTRSDSLQSFLLRPKFLLAGVLGLAAVPAAFGQVQPQYRLVPLPLEVPSVIQRSQLKGHIDPNQVLHLSISLPPANPTGLQALADSVSDPKSPNYRHFVTPAEIGQRFGQPATRIQALSDYLKSQGFTITLVGANRLSILADATAAKVEKAFDTTINNYHALNANEPGRIDYYSYAEPLKLPSTIAPYIVDVGGAENFTKPHPRALTATQTRVLYNSAPIYNNGMRGLGRNVAISSWDGFRLSNVPLYYSAFNLPTPAGGVGSNIRVVPISGGSGAGSPNGEGDLDIQMVLGMAPLSTFTIYDGGGDLISVLTKEANDDSADIISESYGWKLDSSQAAAAHNLHVAMTAQGITYMAATGDFGTDLEPFSYPNYEPEVLQVGGTIASIDSNGKRTNEVGWSGSGGGWSTNSASFNKLPSWQKGTGVPTSINFRLNPDISFNAAGNNTGAYQFVFEGQMNSDFSGTSFASPMFAGLLATAQEKMIATGALPAGPNGKHRLGRMQDAIYAQNGRSGVWFDVKSGSNGTLPNGATSSATTGWDFVTGFGVMDVDAWVASQKVTVPTTDSPVSASVYSNQGQAPSGGPAQLTKTDGAYFSVNSVPQSGLGAIAAAQIGFHTSVPASNLIALQLKVVSNTPRAATNYIYLYNQMSRAWEVVNAAPGSGANSTVSFVVKNFQNYVSSTGQVLMIDRAVLPDKTSGAAFQLKLDEATLIETS</sequence>
<dbReference type="SMART" id="SM00944">
    <property type="entry name" value="Pro-kuma_activ"/>
    <property type="match status" value="1"/>
</dbReference>
<dbReference type="RefSeq" id="WP_025227088.1">
    <property type="nucleotide sequence ID" value="NZ_CP007139.1"/>
</dbReference>
<dbReference type="AlphaFoldDB" id="A0A068NL02"/>
<dbReference type="OrthoDB" id="9002785at2"/>
<evidence type="ECO:0000256" key="3">
    <source>
        <dbReference type="ARBA" id="ARBA00022723"/>
    </source>
</evidence>
<feature type="domain" description="Peptidase S53" evidence="9">
    <location>
        <begin position="206"/>
        <end position="560"/>
    </location>
</feature>
<evidence type="ECO:0000313" key="10">
    <source>
        <dbReference type="EMBL" id="AIE84268.1"/>
    </source>
</evidence>
<dbReference type="Gene3D" id="3.40.50.200">
    <property type="entry name" value="Peptidase S8/S53 domain"/>
    <property type="match status" value="1"/>
</dbReference>
<dbReference type="InterPro" id="IPR036852">
    <property type="entry name" value="Peptidase_S8/S53_dom_sf"/>
</dbReference>
<dbReference type="PANTHER" id="PTHR14218">
    <property type="entry name" value="PROTEASE S8 TRIPEPTIDYL PEPTIDASE I CLN2"/>
    <property type="match status" value="1"/>
</dbReference>
<reference evidence="10 11" key="1">
    <citation type="journal article" date="2014" name="PLoS ONE">
        <title>The first complete genome sequence of the class fimbriimonadia in the phylum armatimonadetes.</title>
        <authorList>
            <person name="Hu Z.Y."/>
            <person name="Wang Y.Z."/>
            <person name="Im W.T."/>
            <person name="Wang S.Y."/>
            <person name="Zhao G.P."/>
            <person name="Zheng H.J."/>
            <person name="Quan Z.X."/>
        </authorList>
    </citation>
    <scope>NUCLEOTIDE SEQUENCE [LARGE SCALE GENOMIC DNA]</scope>
    <source>
        <strain evidence="10">Gsoil 348</strain>
    </source>
</reference>
<comment type="cofactor">
    <cofactor evidence="1">
        <name>Ca(2+)</name>
        <dbReference type="ChEBI" id="CHEBI:29108"/>
    </cofactor>
</comment>
<dbReference type="GO" id="GO:0046872">
    <property type="term" value="F:metal ion binding"/>
    <property type="evidence" value="ECO:0007669"/>
    <property type="project" value="UniProtKB-KW"/>
</dbReference>
<dbReference type="Pfam" id="PF00082">
    <property type="entry name" value="Peptidase_S8"/>
    <property type="match status" value="1"/>
</dbReference>
<dbReference type="GO" id="GO:0008240">
    <property type="term" value="F:tripeptidyl-peptidase activity"/>
    <property type="evidence" value="ECO:0007669"/>
    <property type="project" value="TreeGrafter"/>
</dbReference>
<protein>
    <submittedName>
        <fullName evidence="10">Pseudomonapepsin</fullName>
    </submittedName>
</protein>
<dbReference type="SUPFAM" id="SSF52743">
    <property type="entry name" value="Subtilisin-like"/>
    <property type="match status" value="1"/>
</dbReference>
<proteinExistence type="predicted"/>
<organism evidence="10 11">
    <name type="scientific">Fimbriimonas ginsengisoli Gsoil 348</name>
    <dbReference type="NCBI Taxonomy" id="661478"/>
    <lineage>
        <taxon>Bacteria</taxon>
        <taxon>Bacillati</taxon>
        <taxon>Armatimonadota</taxon>
        <taxon>Fimbriimonadia</taxon>
        <taxon>Fimbriimonadales</taxon>
        <taxon>Fimbriimonadaceae</taxon>
        <taxon>Fimbriimonas</taxon>
    </lineage>
</organism>
<name>A0A068NL02_FIMGI</name>
<keyword evidence="3" id="KW-0479">Metal-binding</keyword>
<evidence type="ECO:0000313" key="11">
    <source>
        <dbReference type="Proteomes" id="UP000027982"/>
    </source>
</evidence>
<evidence type="ECO:0000256" key="7">
    <source>
        <dbReference type="ARBA" id="ARBA00023145"/>
    </source>
</evidence>
<dbReference type="HOGENOM" id="CLU_012501_0_0_0"/>
<dbReference type="InterPro" id="IPR030400">
    <property type="entry name" value="Sedolisin_dom"/>
</dbReference>
<evidence type="ECO:0000256" key="6">
    <source>
        <dbReference type="ARBA" id="ARBA00022837"/>
    </source>
</evidence>
<dbReference type="PROSITE" id="PS00138">
    <property type="entry name" value="SUBTILASE_SER"/>
    <property type="match status" value="1"/>
</dbReference>
<feature type="compositionally biased region" description="Polar residues" evidence="8">
    <location>
        <begin position="564"/>
        <end position="579"/>
    </location>
</feature>
<feature type="region of interest" description="Disordered" evidence="8">
    <location>
        <begin position="564"/>
        <end position="585"/>
    </location>
</feature>
<dbReference type="EMBL" id="CP007139">
    <property type="protein sequence ID" value="AIE84268.1"/>
    <property type="molecule type" value="Genomic_DNA"/>
</dbReference>
<dbReference type="SUPFAM" id="SSF54897">
    <property type="entry name" value="Protease propeptides/inhibitors"/>
    <property type="match status" value="1"/>
</dbReference>